<organism evidence="2 3">
    <name type="scientific">Streptomyces formicae</name>
    <dbReference type="NCBI Taxonomy" id="1616117"/>
    <lineage>
        <taxon>Bacteria</taxon>
        <taxon>Bacillati</taxon>
        <taxon>Actinomycetota</taxon>
        <taxon>Actinomycetes</taxon>
        <taxon>Kitasatosporales</taxon>
        <taxon>Streptomycetaceae</taxon>
        <taxon>Streptomyces</taxon>
    </lineage>
</organism>
<feature type="compositionally biased region" description="Polar residues" evidence="1">
    <location>
        <begin position="310"/>
        <end position="327"/>
    </location>
</feature>
<sequence>MPENASAIQHRVAAGDPSPQTCIQVARQAAILAVTAADDAMTAVCHSRSGATARLEAVMHAAHKEAVEAERHADRAEQYAYDPTMPSSAPLYCARAAVDAAVRAQSAAGVETTATDLRAELERKLTAAEYAERETERRREEEEVEQEAEERAATGMDRDNRDRSARNRYLAERYVAELGWTAGHVRVLEAAESGRLYWRDGRARQAARHGVWTGGRGISRERTQALLAARFIVAVRQDDGTRVLTPTPMGKAALELARLHPAGLHDSDQAAYEARFARVRRRHKRRDDQKAAARALPPLDSSARGCTGSHFCSPNSRPAPSATPSTDGRTRAATAPAPPLRAQLRPCPSGSSCPCAGTPPCSPPCGEDDAAAELAVVAAEAN</sequence>
<dbReference type="Proteomes" id="UP000828924">
    <property type="component" value="Chromosome"/>
</dbReference>
<accession>A0ABY3WW28</accession>
<feature type="compositionally biased region" description="Basic and acidic residues" evidence="1">
    <location>
        <begin position="149"/>
        <end position="161"/>
    </location>
</feature>
<evidence type="ECO:0000313" key="2">
    <source>
        <dbReference type="EMBL" id="UNM15012.1"/>
    </source>
</evidence>
<evidence type="ECO:0000313" key="3">
    <source>
        <dbReference type="Proteomes" id="UP000828924"/>
    </source>
</evidence>
<keyword evidence="3" id="KW-1185">Reference proteome</keyword>
<name>A0ABY3WW28_9ACTN</name>
<feature type="compositionally biased region" description="Low complexity" evidence="1">
    <location>
        <begin position="331"/>
        <end position="346"/>
    </location>
</feature>
<feature type="region of interest" description="Disordered" evidence="1">
    <location>
        <begin position="281"/>
        <end position="355"/>
    </location>
</feature>
<proteinExistence type="predicted"/>
<evidence type="ECO:0000256" key="1">
    <source>
        <dbReference type="SAM" id="MobiDB-lite"/>
    </source>
</evidence>
<feature type="compositionally biased region" description="Basic and acidic residues" evidence="1">
    <location>
        <begin position="128"/>
        <end position="141"/>
    </location>
</feature>
<protein>
    <recommendedName>
        <fullName evidence="4">DUF222 domain-containing protein</fullName>
    </recommendedName>
</protein>
<reference evidence="2 3" key="1">
    <citation type="submission" date="2021-03" db="EMBL/GenBank/DDBJ databases">
        <title>Complete genome of Streptomyces formicae strain 1H-GS9 (DSM 100524).</title>
        <authorList>
            <person name="Atanasov K.E."/>
            <person name="Altabella T."/>
            <person name="Ferrer A."/>
        </authorList>
    </citation>
    <scope>NUCLEOTIDE SEQUENCE [LARGE SCALE GENOMIC DNA]</scope>
    <source>
        <strain evidence="2 3">1H-GS9</strain>
    </source>
</reference>
<gene>
    <name evidence="2" type="ORF">J4032_29270</name>
</gene>
<feature type="region of interest" description="Disordered" evidence="1">
    <location>
        <begin position="128"/>
        <end position="161"/>
    </location>
</feature>
<dbReference type="RefSeq" id="WP_242335879.1">
    <property type="nucleotide sequence ID" value="NZ_CP071872.1"/>
</dbReference>
<evidence type="ECO:0008006" key="4">
    <source>
        <dbReference type="Google" id="ProtNLM"/>
    </source>
</evidence>
<dbReference type="EMBL" id="CP071872">
    <property type="protein sequence ID" value="UNM15012.1"/>
    <property type="molecule type" value="Genomic_DNA"/>
</dbReference>